<dbReference type="EMBL" id="JBHSGW010000002">
    <property type="protein sequence ID" value="MFC4739166.1"/>
    <property type="molecule type" value="Genomic_DNA"/>
</dbReference>
<comment type="caution">
    <text evidence="2">The sequence shown here is derived from an EMBL/GenBank/DDBJ whole genome shotgun (WGS) entry which is preliminary data.</text>
</comment>
<dbReference type="InterPro" id="IPR036907">
    <property type="entry name" value="5'-Nucleotdase_C_sf"/>
</dbReference>
<proteinExistence type="predicted"/>
<evidence type="ECO:0000259" key="1">
    <source>
        <dbReference type="Pfam" id="PF02872"/>
    </source>
</evidence>
<dbReference type="InterPro" id="IPR006179">
    <property type="entry name" value="5_nucleotidase/apyrase"/>
</dbReference>
<evidence type="ECO:0000313" key="2">
    <source>
        <dbReference type="EMBL" id="MFC4739166.1"/>
    </source>
</evidence>
<organism evidence="2 3">
    <name type="scientific">Flavobacterium ponti</name>
    <dbReference type="NCBI Taxonomy" id="665133"/>
    <lineage>
        <taxon>Bacteria</taxon>
        <taxon>Pseudomonadati</taxon>
        <taxon>Bacteroidota</taxon>
        <taxon>Flavobacteriia</taxon>
        <taxon>Flavobacteriales</taxon>
        <taxon>Flavobacteriaceae</taxon>
        <taxon>Flavobacterium</taxon>
    </lineage>
</organism>
<dbReference type="InterPro" id="IPR008334">
    <property type="entry name" value="5'-Nucleotdase_C"/>
</dbReference>
<keyword evidence="3" id="KW-1185">Reference proteome</keyword>
<dbReference type="PANTHER" id="PTHR11575">
    <property type="entry name" value="5'-NUCLEOTIDASE-RELATED"/>
    <property type="match status" value="1"/>
</dbReference>
<protein>
    <submittedName>
        <fullName evidence="2">5'-nucleotidase C-terminal domain-containing protein</fullName>
    </submittedName>
</protein>
<dbReference type="PANTHER" id="PTHR11575:SF24">
    <property type="entry name" value="5'-NUCLEOTIDASE"/>
    <property type="match status" value="1"/>
</dbReference>
<gene>
    <name evidence="2" type="ORF">ACFO3U_04100</name>
</gene>
<dbReference type="Proteomes" id="UP001595885">
    <property type="component" value="Unassembled WGS sequence"/>
</dbReference>
<dbReference type="PROSITE" id="PS51257">
    <property type="entry name" value="PROKAR_LIPOPROTEIN"/>
    <property type="match status" value="1"/>
</dbReference>
<dbReference type="SUPFAM" id="SSF55816">
    <property type="entry name" value="5'-nucleotidase (syn. UDP-sugar hydrolase), C-terminal domain"/>
    <property type="match status" value="1"/>
</dbReference>
<name>A0ABV9P3C3_9FLAO</name>
<dbReference type="RefSeq" id="WP_379738459.1">
    <property type="nucleotide sequence ID" value="NZ_JBHSGW010000002.1"/>
</dbReference>
<feature type="domain" description="5'-Nucleotidase C-terminal" evidence="1">
    <location>
        <begin position="85"/>
        <end position="224"/>
    </location>
</feature>
<reference evidence="3" key="1">
    <citation type="journal article" date="2019" name="Int. J. Syst. Evol. Microbiol.">
        <title>The Global Catalogue of Microorganisms (GCM) 10K type strain sequencing project: providing services to taxonomists for standard genome sequencing and annotation.</title>
        <authorList>
            <consortium name="The Broad Institute Genomics Platform"/>
            <consortium name="The Broad Institute Genome Sequencing Center for Infectious Disease"/>
            <person name="Wu L."/>
            <person name="Ma J."/>
        </authorList>
    </citation>
    <scope>NUCLEOTIDE SEQUENCE [LARGE SCALE GENOMIC DNA]</scope>
    <source>
        <strain evidence="3">CCUG 50349</strain>
    </source>
</reference>
<dbReference type="PRINTS" id="PR01607">
    <property type="entry name" value="APYRASEFAMLY"/>
</dbReference>
<accession>A0ABV9P3C3</accession>
<dbReference type="Pfam" id="PF02872">
    <property type="entry name" value="5_nucleotid_C"/>
    <property type="match status" value="1"/>
</dbReference>
<dbReference type="Gene3D" id="3.90.780.10">
    <property type="entry name" value="5'-Nucleotidase, C-terminal domain"/>
    <property type="match status" value="1"/>
</dbReference>
<evidence type="ECO:0000313" key="3">
    <source>
        <dbReference type="Proteomes" id="UP001595885"/>
    </source>
</evidence>
<sequence length="260" mass="29712">MMVKVKKINAFSCYFVILLTFIGLVSCKSKSYSNYEVKGSRINVNENYNSDSSIEQFVAPYRAYINKDLDSVLAYCPETLDKSKGKWETNIGLFMANVTYALANPIFEKREHKSIDVCLLNHGGIRSIIPKGNVTSRTAYNVMPFENSVIVIGLSGLKIRELASYVISEKKPHPLHGLKIYVNNKLEITKLEINNNPIDDTKIYYVATSDYLANGGDNMSFFKESQEKYDLDYKLRNLLIDYFKKVDTIELFSEKIVIEE</sequence>